<feature type="non-terminal residue" evidence="1">
    <location>
        <position position="175"/>
    </location>
</feature>
<organism evidence="1 2">
    <name type="scientific">Geodermatophilus obscurus</name>
    <dbReference type="NCBI Taxonomy" id="1861"/>
    <lineage>
        <taxon>Bacteria</taxon>
        <taxon>Bacillati</taxon>
        <taxon>Actinomycetota</taxon>
        <taxon>Actinomycetes</taxon>
        <taxon>Geodermatophilales</taxon>
        <taxon>Geodermatophilaceae</taxon>
        <taxon>Geodermatophilus</taxon>
    </lineage>
</organism>
<name>A0A1M7V160_9ACTN</name>
<dbReference type="AlphaFoldDB" id="A0A1M7V160"/>
<dbReference type="Proteomes" id="UP000184428">
    <property type="component" value="Unassembled WGS sequence"/>
</dbReference>
<proteinExistence type="predicted"/>
<evidence type="ECO:0000313" key="1">
    <source>
        <dbReference type="EMBL" id="SHN88915.1"/>
    </source>
</evidence>
<accession>A0A1M7V160</accession>
<gene>
    <name evidence="1" type="ORF">SAMN05660350_04906</name>
</gene>
<evidence type="ECO:0000313" key="2">
    <source>
        <dbReference type="Proteomes" id="UP000184428"/>
    </source>
</evidence>
<protein>
    <submittedName>
        <fullName evidence="1">Uncharacterized protein</fullName>
    </submittedName>
</protein>
<dbReference type="EMBL" id="FRDM01000066">
    <property type="protein sequence ID" value="SHN88915.1"/>
    <property type="molecule type" value="Genomic_DNA"/>
</dbReference>
<sequence>MSVNAIAAAVGSDLEGRECYLPAEGVVGVVESVAAGRVLRVVVDGCCEEAGAGVVVLPRLGESVWLARGAGEPVVGVWIGLRAPLPAAGQDAAGQPAGEQAADGPVTARVLVEGAVVEHTAQPSAFDARTAVLTVEAPDAPAALEAPVAPAGALRALAQLAGALDAQAAEHAAQV</sequence>
<reference evidence="1 2" key="1">
    <citation type="submission" date="2016-12" db="EMBL/GenBank/DDBJ databases">
        <authorList>
            <person name="Song W.-J."/>
            <person name="Kurnit D.M."/>
        </authorList>
    </citation>
    <scope>NUCLEOTIDE SEQUENCE [LARGE SCALE GENOMIC DNA]</scope>
    <source>
        <strain evidence="1 2">DSM 43162</strain>
    </source>
</reference>